<sequence>MVILIMALFAILAFLASMTIKKSGIRYAVTLIMFAGLILSVIMVIANMHDHYGMTSVTTTTKKEIHSAGPSTQNFGMLLYQQIGTNGKENAYIYKTAAQDKKTTVAKPDLIMTTSHVSVSGNKAYKVIKTTRFVYKSNGFKLLFGIADNDGEIKHRQVIYQVPPTWVALTTGQAKSLASKLAPKNEAEKMIAAQQQKQLSDLAKSDPDQAARLTVNQVKKVLRID</sequence>
<dbReference type="Proteomes" id="UP000199271">
    <property type="component" value="Unassembled WGS sequence"/>
</dbReference>
<dbReference type="EMBL" id="JAHBFI010000009">
    <property type="protein sequence ID" value="MBZ5962348.1"/>
    <property type="molecule type" value="Genomic_DNA"/>
</dbReference>
<dbReference type="AlphaFoldDB" id="A0A9Q3SXE7"/>
<feature type="transmembrane region" description="Helical" evidence="1">
    <location>
        <begin position="27"/>
        <end position="46"/>
    </location>
</feature>
<keyword evidence="1" id="KW-0472">Membrane</keyword>
<dbReference type="EMBL" id="FBSY01000020">
    <property type="protein sequence ID" value="CUW19561.1"/>
    <property type="molecule type" value="Genomic_DNA"/>
</dbReference>
<accession>A0A9Q3SXE7</accession>
<comment type="caution">
    <text evidence="3">The sequence shown here is derived from an EMBL/GenBank/DDBJ whole genome shotgun (WGS) entry which is preliminary data.</text>
</comment>
<dbReference type="Proteomes" id="UP000752647">
    <property type="component" value="Unassembled WGS sequence"/>
</dbReference>
<dbReference type="InterPro" id="IPR032083">
    <property type="entry name" value="DUF4811"/>
</dbReference>
<evidence type="ECO:0000313" key="5">
    <source>
        <dbReference type="Proteomes" id="UP000752647"/>
    </source>
</evidence>
<evidence type="ECO:0000313" key="4">
    <source>
        <dbReference type="Proteomes" id="UP000199271"/>
    </source>
</evidence>
<evidence type="ECO:0000256" key="1">
    <source>
        <dbReference type="SAM" id="Phobius"/>
    </source>
</evidence>
<gene>
    <name evidence="2" type="ORF">C122C_0279</name>
    <name evidence="3" type="ORF">KIJ12_04130</name>
</gene>
<reference evidence="3" key="2">
    <citation type="submission" date="2021-05" db="EMBL/GenBank/DDBJ databases">
        <title>Pangenome of Leuconostoc gelidum warrants species status for Leuconostoc gelidum subsp. gasicomitatum.</title>
        <authorList>
            <person name="Johansson P."/>
            <person name="Sade E."/>
            <person name="Hultman J."/>
            <person name="Auvinen P."/>
            <person name="Bjorkroth J."/>
        </authorList>
    </citation>
    <scope>NUCLEOTIDE SEQUENCE</scope>
    <source>
        <strain evidence="3">A.21.4</strain>
    </source>
</reference>
<dbReference type="RefSeq" id="WP_013232001.1">
    <property type="nucleotide sequence ID" value="NZ_BPKT01000012.1"/>
</dbReference>
<evidence type="ECO:0000313" key="3">
    <source>
        <dbReference type="EMBL" id="MBZ5962348.1"/>
    </source>
</evidence>
<keyword evidence="1" id="KW-0812">Transmembrane</keyword>
<protein>
    <submittedName>
        <fullName evidence="3">DUF4811 domain-containing protein</fullName>
    </submittedName>
</protein>
<proteinExistence type="predicted"/>
<dbReference type="OMA" id="LNDNAHF"/>
<evidence type="ECO:0000313" key="2">
    <source>
        <dbReference type="EMBL" id="CUW19561.1"/>
    </source>
</evidence>
<name>A0A9Q3SXE7_9LACO</name>
<organism evidence="3 5">
    <name type="scientific">Leuconostoc gasicomitatum</name>
    <dbReference type="NCBI Taxonomy" id="115778"/>
    <lineage>
        <taxon>Bacteria</taxon>
        <taxon>Bacillati</taxon>
        <taxon>Bacillota</taxon>
        <taxon>Bacilli</taxon>
        <taxon>Lactobacillales</taxon>
        <taxon>Lactobacillaceae</taxon>
        <taxon>Leuconostoc</taxon>
        <taxon>Leuconostoc gelidum group</taxon>
    </lineage>
</organism>
<dbReference type="GeneID" id="34301764"/>
<keyword evidence="1" id="KW-1133">Transmembrane helix</keyword>
<reference evidence="2 4" key="1">
    <citation type="submission" date="2015-12" db="EMBL/GenBank/DDBJ databases">
        <authorList>
            <person name="Andreevskaya M."/>
        </authorList>
    </citation>
    <scope>NUCLEOTIDE SEQUENCE [LARGE SCALE GENOMIC DNA]</scope>
    <source>
        <strain evidence="2 4">C122c</strain>
    </source>
</reference>
<keyword evidence="4" id="KW-1185">Reference proteome</keyword>
<dbReference type="Pfam" id="PF16069">
    <property type="entry name" value="DUF4811"/>
    <property type="match status" value="1"/>
</dbReference>